<keyword evidence="1" id="KW-0175">Coiled coil</keyword>
<dbReference type="GeneID" id="8858373"/>
<organism evidence="4">
    <name type="scientific">Naegleria gruberi</name>
    <name type="common">Amoeba</name>
    <dbReference type="NCBI Taxonomy" id="5762"/>
    <lineage>
        <taxon>Eukaryota</taxon>
        <taxon>Discoba</taxon>
        <taxon>Heterolobosea</taxon>
        <taxon>Tetramitia</taxon>
        <taxon>Eutetramitia</taxon>
        <taxon>Vahlkampfiidae</taxon>
        <taxon>Naegleria</taxon>
    </lineage>
</organism>
<name>D2VWR2_NAEGR</name>
<keyword evidence="4" id="KW-1185">Reference proteome</keyword>
<feature type="coiled-coil region" evidence="1">
    <location>
        <begin position="1127"/>
        <end position="1154"/>
    </location>
</feature>
<sequence length="1375" mass="155281">MSEISLVHDEIKLLINSSTCQLTDDKQLLFNNISIKISASINSEDEQLLNISLTNNEQFSLSTILSIFNHNQFNNEKLKIDKVSKEFFNAKFLIKSISIPKKSSTYKPFTISIDFVIEDLSFLSKNLPELYKNENLKNLEAELKINSADSISCSFRNPIRNEKNRLVLIDPVLALNTKVTSSEISSKFDLNAKCKLNSGIPTLESVELSNVEMDTDGNVSGIIVKWENALGIPKMVIENALVSFNYSSLSLELLIECTVRAGTHDFKFRGILNDDIQALVATRLDPISIKSISRIFGKLFNSGEEEESTDENSELLLKDLTFSISTTECAFNGFSIKKGIVISCNISIFKLIKELKCSIQFNPTTLSFLGLVQLNQDEESINALMQKLNLPSTDLFKLKKESLTLFFQYSILTPTTIAMGMDCKIQFAETGIVLVSKIYFTTKLDNFIPQFMIVCGLDNSLNCEVQETLPTILADPKKESSMVVAATNNSSEKKGISILFKDKPEIQTLIQKVEKYIRFKSGYIILSTLDYYYAYETSRNKDLLSMNSIGDLNFDIKSNTLNLILVLESNNNKWYEMNDQLKYSFQFLYLLISSRLVRKDDMINTDDYHYVTSQEFSINFDTILRMVIGNGRNMLQPAQVGLGVEFRNLKFPLGSRLAFVPMSFALSFSQNTEVVLQVGVELIPVNVFERVLNILNESIEKVLDIAQDKKITVKIDEKPSPLLFSLEGIISTTDVQLTGRMQGDWKHPFGLKWLTAISDCELGVDINYATIATTGLPSGASIRCNATLVNDKKCGMYLSINENIVDDFIILYLENLGFKDIVQLTELMINVKFSSIKEEYEYIRIVKAGIGLSAKTMMIRDGYTTLNIASGDMVVKQRKIPMGITLFSDILIELPNILNGQKIEGIIASVISPKYGIQLFGKVSSFNLWDGNIVVSGFNIDKKLQQKLIVVENKSLKKEESEKDKVDFKLIQDLFPSSTSESGEKNSKLISIENCPEIYLKFIPNNFELPEFKVSGMIEFLDMFKFGAEVMFKPSSGECSFGAEIELAEGISVQFKFSQTATGPKIKGKVKGLEKLAFLIKHAIESFKAAGKKKEEPIPTSSNEQIEKEIEKEESTLRKCLAFIKDKLHAEVELKKAQKELNTAKRNYSNSIKKELSKMGNEILNITNNIAETGKDVYERLGNIIEKNVLNKCIDEFNKKQENYEECIHDIQKAIENFKNILLNDYCKKNNQLMKSMNTIEEIRKSVSKKLSTLSHQTRESLCSGAVYLISLLEVRFEITNVDFLIIDHVLALKIDYHMGRDSTEKSIILKNVNLRKLKSIVTDIAYHIIDTSSPNTSSIDKQEPQTITADNKQEQENTPTSQPNRRKFGCSCFR</sequence>
<dbReference type="OMA" id="MIEFLDM"/>
<evidence type="ECO:0000256" key="2">
    <source>
        <dbReference type="SAM" id="MobiDB-lite"/>
    </source>
</evidence>
<reference evidence="3 4" key="1">
    <citation type="journal article" date="2010" name="Cell">
        <title>The genome of Naegleria gruberi illuminates early eukaryotic versatility.</title>
        <authorList>
            <person name="Fritz-Laylin L.K."/>
            <person name="Prochnik S.E."/>
            <person name="Ginger M.L."/>
            <person name="Dacks J.B."/>
            <person name="Carpenter M.L."/>
            <person name="Field M.C."/>
            <person name="Kuo A."/>
            <person name="Paredez A."/>
            <person name="Chapman J."/>
            <person name="Pham J."/>
            <person name="Shu S."/>
            <person name="Neupane R."/>
            <person name="Cipriano M."/>
            <person name="Mancuso J."/>
            <person name="Tu H."/>
            <person name="Salamov A."/>
            <person name="Lindquist E."/>
            <person name="Shapiro H."/>
            <person name="Lucas S."/>
            <person name="Grigoriev I.V."/>
            <person name="Cande W.Z."/>
            <person name="Fulton C."/>
            <person name="Rokhsar D.S."/>
            <person name="Dawson S.C."/>
        </authorList>
    </citation>
    <scope>NUCLEOTIDE SEQUENCE [LARGE SCALE GENOMIC DNA]</scope>
    <source>
        <strain evidence="3 4">NEG-M</strain>
    </source>
</reference>
<evidence type="ECO:0000256" key="1">
    <source>
        <dbReference type="SAM" id="Coils"/>
    </source>
</evidence>
<dbReference type="KEGG" id="ngr:NAEGRDRAFT_81503"/>
<dbReference type="VEuPathDB" id="AmoebaDB:NAEGRDRAFT_81503"/>
<dbReference type="EMBL" id="GG738905">
    <property type="protein sequence ID" value="EFC38664.1"/>
    <property type="molecule type" value="Genomic_DNA"/>
</dbReference>
<dbReference type="InParanoid" id="D2VWR2"/>
<proteinExistence type="predicted"/>
<feature type="region of interest" description="Disordered" evidence="2">
    <location>
        <begin position="1335"/>
        <end position="1375"/>
    </location>
</feature>
<protein>
    <submittedName>
        <fullName evidence="3">Predicted protein</fullName>
    </submittedName>
</protein>
<dbReference type="OrthoDB" id="3219467at2759"/>
<dbReference type="RefSeq" id="XP_002671408.1">
    <property type="nucleotide sequence ID" value="XM_002671362.1"/>
</dbReference>
<feature type="compositionally biased region" description="Polar residues" evidence="2">
    <location>
        <begin position="1335"/>
        <end position="1364"/>
    </location>
</feature>
<accession>D2VWR2</accession>
<dbReference type="Proteomes" id="UP000006671">
    <property type="component" value="Unassembled WGS sequence"/>
</dbReference>
<evidence type="ECO:0000313" key="4">
    <source>
        <dbReference type="Proteomes" id="UP000006671"/>
    </source>
</evidence>
<evidence type="ECO:0000313" key="3">
    <source>
        <dbReference type="EMBL" id="EFC38664.1"/>
    </source>
</evidence>
<gene>
    <name evidence="3" type="ORF">NAEGRDRAFT_81503</name>
</gene>